<keyword evidence="1" id="KW-0472">Membrane</keyword>
<evidence type="ECO:0000313" key="4">
    <source>
        <dbReference type="Proteomes" id="UP000767446"/>
    </source>
</evidence>
<comment type="caution">
    <text evidence="3">The sequence shown here is derived from an EMBL/GenBank/DDBJ whole genome shotgun (WGS) entry which is preliminary data.</text>
</comment>
<dbReference type="Proteomes" id="UP000767446">
    <property type="component" value="Unassembled WGS sequence"/>
</dbReference>
<gene>
    <name evidence="3" type="ORF">DSM107014_11420</name>
</gene>
<protein>
    <recommendedName>
        <fullName evidence="5">Gram-positive cocci surface proteins LPxTG domain-containing protein</fullName>
    </recommendedName>
</protein>
<keyword evidence="1" id="KW-1133">Transmembrane helix</keyword>
<evidence type="ECO:0008006" key="5">
    <source>
        <dbReference type="Google" id="ProtNLM"/>
    </source>
</evidence>
<reference evidence="3" key="1">
    <citation type="submission" date="2021-02" db="EMBL/GenBank/DDBJ databases">
        <title>Metagenome analyses of Stigonema ocellatum DSM 106950, Chlorogloea purpurea SAG 13.99 and Gomphosphaeria aponina DSM 107014.</title>
        <authorList>
            <person name="Marter P."/>
            <person name="Huang S."/>
        </authorList>
    </citation>
    <scope>NUCLEOTIDE SEQUENCE</scope>
    <source>
        <strain evidence="3">JP213</strain>
    </source>
</reference>
<accession>A0A941GQJ2</accession>
<feature type="transmembrane region" description="Helical" evidence="1">
    <location>
        <begin position="52"/>
        <end position="73"/>
    </location>
</feature>
<evidence type="ECO:0000256" key="1">
    <source>
        <dbReference type="SAM" id="Phobius"/>
    </source>
</evidence>
<proteinExistence type="predicted"/>
<sequence>MKLTVKLILSATALTSGLLLGSINEATACSHLKNIGATDATNFPNLNLDQLDFNKIAAIALGGVTAVAAGLLLTRRHEEQKTATTQEDVFALSSFPIHIPPEALSSTTADEDELTLVK</sequence>
<feature type="chain" id="PRO_5037275561" description="Gram-positive cocci surface proteins LPxTG domain-containing protein" evidence="2">
    <location>
        <begin position="29"/>
        <end position="118"/>
    </location>
</feature>
<name>A0A941GQJ2_9CHRO</name>
<feature type="signal peptide" evidence="2">
    <location>
        <begin position="1"/>
        <end position="28"/>
    </location>
</feature>
<dbReference type="AlphaFoldDB" id="A0A941GQJ2"/>
<organism evidence="3 4">
    <name type="scientific">Gomphosphaeria aponina SAG 52.96 = DSM 107014</name>
    <dbReference type="NCBI Taxonomy" id="1521640"/>
    <lineage>
        <taxon>Bacteria</taxon>
        <taxon>Bacillati</taxon>
        <taxon>Cyanobacteriota</taxon>
        <taxon>Cyanophyceae</taxon>
        <taxon>Oscillatoriophycideae</taxon>
        <taxon>Chroococcales</taxon>
        <taxon>Gomphosphaeriaceae</taxon>
        <taxon>Gomphosphaeria</taxon>
    </lineage>
</organism>
<evidence type="ECO:0000313" key="3">
    <source>
        <dbReference type="EMBL" id="MBR8828489.1"/>
    </source>
</evidence>
<dbReference type="EMBL" id="JADQBC010000072">
    <property type="protein sequence ID" value="MBR8828489.1"/>
    <property type="molecule type" value="Genomic_DNA"/>
</dbReference>
<keyword evidence="1" id="KW-0812">Transmembrane</keyword>
<evidence type="ECO:0000256" key="2">
    <source>
        <dbReference type="SAM" id="SignalP"/>
    </source>
</evidence>
<keyword evidence="2" id="KW-0732">Signal</keyword>